<evidence type="ECO:0000256" key="1">
    <source>
        <dbReference type="SAM" id="MobiDB-lite"/>
    </source>
</evidence>
<dbReference type="EMBL" id="BTGU01000150">
    <property type="protein sequence ID" value="GMN63441.1"/>
    <property type="molecule type" value="Genomic_DNA"/>
</dbReference>
<feature type="region of interest" description="Disordered" evidence="1">
    <location>
        <begin position="1"/>
        <end position="45"/>
    </location>
</feature>
<accession>A0AA88J812</accession>
<feature type="region of interest" description="Disordered" evidence="1">
    <location>
        <begin position="67"/>
        <end position="88"/>
    </location>
</feature>
<proteinExistence type="predicted"/>
<evidence type="ECO:0000313" key="3">
    <source>
        <dbReference type="Proteomes" id="UP001187192"/>
    </source>
</evidence>
<sequence length="88" mass="9668">MVSGYYFTGGSENPRHAAREPWSRRRIDGVGGTTDPTQRHDPNHPQVVIQPIGMMFESDHDPLHVAGEAPLPSAGDATLATHRRDNII</sequence>
<gene>
    <name evidence="2" type="ORF">TIFTF001_032521</name>
</gene>
<evidence type="ECO:0000313" key="2">
    <source>
        <dbReference type="EMBL" id="GMN63441.1"/>
    </source>
</evidence>
<organism evidence="2 3">
    <name type="scientific">Ficus carica</name>
    <name type="common">Common fig</name>
    <dbReference type="NCBI Taxonomy" id="3494"/>
    <lineage>
        <taxon>Eukaryota</taxon>
        <taxon>Viridiplantae</taxon>
        <taxon>Streptophyta</taxon>
        <taxon>Embryophyta</taxon>
        <taxon>Tracheophyta</taxon>
        <taxon>Spermatophyta</taxon>
        <taxon>Magnoliopsida</taxon>
        <taxon>eudicotyledons</taxon>
        <taxon>Gunneridae</taxon>
        <taxon>Pentapetalae</taxon>
        <taxon>rosids</taxon>
        <taxon>fabids</taxon>
        <taxon>Rosales</taxon>
        <taxon>Moraceae</taxon>
        <taxon>Ficeae</taxon>
        <taxon>Ficus</taxon>
    </lineage>
</organism>
<feature type="compositionally biased region" description="Basic and acidic residues" evidence="1">
    <location>
        <begin position="13"/>
        <end position="28"/>
    </location>
</feature>
<dbReference type="AlphaFoldDB" id="A0AA88J812"/>
<comment type="caution">
    <text evidence="2">The sequence shown here is derived from an EMBL/GenBank/DDBJ whole genome shotgun (WGS) entry which is preliminary data.</text>
</comment>
<name>A0AA88J812_FICCA</name>
<dbReference type="Proteomes" id="UP001187192">
    <property type="component" value="Unassembled WGS sequence"/>
</dbReference>
<keyword evidence="3" id="KW-1185">Reference proteome</keyword>
<reference evidence="2" key="1">
    <citation type="submission" date="2023-07" db="EMBL/GenBank/DDBJ databases">
        <title>draft genome sequence of fig (Ficus carica).</title>
        <authorList>
            <person name="Takahashi T."/>
            <person name="Nishimura K."/>
        </authorList>
    </citation>
    <scope>NUCLEOTIDE SEQUENCE</scope>
</reference>
<protein>
    <submittedName>
        <fullName evidence="2">Uncharacterized protein</fullName>
    </submittedName>
</protein>